<comment type="caution">
    <text evidence="7">The sequence shown here is derived from an EMBL/GenBank/DDBJ whole genome shotgun (WGS) entry which is preliminary data.</text>
</comment>
<dbReference type="SUPFAM" id="SSF69593">
    <property type="entry name" value="Glycerol-3-phosphate (1)-acyltransferase"/>
    <property type="match status" value="1"/>
</dbReference>
<name>A0A315ZHM0_SEDFL</name>
<evidence type="ECO:0000256" key="4">
    <source>
        <dbReference type="ARBA" id="ARBA00023098"/>
    </source>
</evidence>
<evidence type="ECO:0000256" key="2">
    <source>
        <dbReference type="ARBA" id="ARBA00022516"/>
    </source>
</evidence>
<sequence length="592" mass="68481">MLIHLVIVTKVQHMEIIRTQDVAEGIGFPTPLARLTMNMLKLDQFNKLYSQLHEYHGIELLEKALDELNISLSIDEEELKFIPKDGAFITISNHPFGLLDGVLLLVLISKIRPDFKVTANYLLSKMDPFKESFISVNPFGTGKKMKGSRIVMDRLSKGHPVGIFPAGEVSTYYKEFKQITDKAWSKSAIRMIKNSNVPVIPIYFEGNNSLSFHLLGQIHPVLRTARIPSEFLKKKNSKIRVRIGSPISPKEQDTIENINDFGRYLRARTYILGTALSKNRAAKVRDTFQQLKKKPQPIIAPVDHYLLEDEIEEIRDTYRIHEHQDTEIYIAPYHKIPHLLTEIGRLREESFRAVGEGTNKSMDLDEFDRYYQHLFLWNKTDKKIMGAYRIGLGDKIMTKYGVDGFYLSTLFHLDPPMKETLEKSLELGRSFVAKDYQRKPLSLFLLWKGILLYLQHNPQYKHLIGPVSISNNYSQVSKSFLISFIRKHYFDPIISQWVRPRKAFAVNFKKTDSDILTAYVHNLNSLDKLIENTEPQRYRVPILLKQYLKQNARIAGFNIDPNFNNSLDGLLFLNVNEIPEKTIQNVKKEVSK</sequence>
<keyword evidence="2" id="KW-0444">Lipid biosynthesis</keyword>
<dbReference type="InterPro" id="IPR016181">
    <property type="entry name" value="Acyl_CoA_acyltransferase"/>
</dbReference>
<dbReference type="SMART" id="SM00563">
    <property type="entry name" value="PlsC"/>
    <property type="match status" value="1"/>
</dbReference>
<accession>A0A315ZHM0</accession>
<dbReference type="InterPro" id="IPR052351">
    <property type="entry name" value="Ornithine_N-alpha-AT"/>
</dbReference>
<dbReference type="InterPro" id="IPR045746">
    <property type="entry name" value="ACT14924-like_Acyltransf_dom"/>
</dbReference>
<dbReference type="PANTHER" id="PTHR37323">
    <property type="entry name" value="GCN5-RELATED N-ACETYLTRANSFERASE"/>
    <property type="match status" value="1"/>
</dbReference>
<evidence type="ECO:0000256" key="3">
    <source>
        <dbReference type="ARBA" id="ARBA00022679"/>
    </source>
</evidence>
<evidence type="ECO:0000259" key="6">
    <source>
        <dbReference type="SMART" id="SM00563"/>
    </source>
</evidence>
<dbReference type="Pfam" id="PF19576">
    <property type="entry name" value="Acyltransf_2"/>
    <property type="match status" value="1"/>
</dbReference>
<dbReference type="GO" id="GO:0016746">
    <property type="term" value="F:acyltransferase activity"/>
    <property type="evidence" value="ECO:0007669"/>
    <property type="project" value="UniProtKB-KW"/>
</dbReference>
<dbReference type="Pfam" id="PF13444">
    <property type="entry name" value="Acetyltransf_5"/>
    <property type="match status" value="1"/>
</dbReference>
<keyword evidence="3" id="KW-0808">Transferase</keyword>
<keyword evidence="4" id="KW-0443">Lipid metabolism</keyword>
<dbReference type="Proteomes" id="UP000245535">
    <property type="component" value="Unassembled WGS sequence"/>
</dbReference>
<keyword evidence="5" id="KW-0012">Acyltransferase</keyword>
<dbReference type="GO" id="GO:0006629">
    <property type="term" value="P:lipid metabolic process"/>
    <property type="evidence" value="ECO:0007669"/>
    <property type="project" value="UniProtKB-KW"/>
</dbReference>
<evidence type="ECO:0000256" key="5">
    <source>
        <dbReference type="ARBA" id="ARBA00023315"/>
    </source>
</evidence>
<organism evidence="7 8">
    <name type="scientific">Sediminitomix flava</name>
    <dbReference type="NCBI Taxonomy" id="379075"/>
    <lineage>
        <taxon>Bacteria</taxon>
        <taxon>Pseudomonadati</taxon>
        <taxon>Bacteroidota</taxon>
        <taxon>Cytophagia</taxon>
        <taxon>Cytophagales</taxon>
        <taxon>Flammeovirgaceae</taxon>
        <taxon>Sediminitomix</taxon>
    </lineage>
</organism>
<dbReference type="PANTHER" id="PTHR37323:SF1">
    <property type="entry name" value="L-ORNITHINE N(ALPHA)-ACYLTRANSFERASE"/>
    <property type="match status" value="1"/>
</dbReference>
<reference evidence="7 8" key="1">
    <citation type="submission" date="2018-03" db="EMBL/GenBank/DDBJ databases">
        <title>Genomic Encyclopedia of Archaeal and Bacterial Type Strains, Phase II (KMG-II): from individual species to whole genera.</title>
        <authorList>
            <person name="Goeker M."/>
        </authorList>
    </citation>
    <scope>NUCLEOTIDE SEQUENCE [LARGE SCALE GENOMIC DNA]</scope>
    <source>
        <strain evidence="7 8">DSM 28229</strain>
    </source>
</reference>
<dbReference type="InterPro" id="IPR002123">
    <property type="entry name" value="Plipid/glycerol_acylTrfase"/>
</dbReference>
<dbReference type="AlphaFoldDB" id="A0A315ZHM0"/>
<dbReference type="Gene3D" id="3.40.630.30">
    <property type="match status" value="1"/>
</dbReference>
<evidence type="ECO:0000256" key="1">
    <source>
        <dbReference type="ARBA" id="ARBA00005189"/>
    </source>
</evidence>
<proteinExistence type="predicted"/>
<protein>
    <submittedName>
        <fullName evidence="7">Putative hemolysin</fullName>
    </submittedName>
</protein>
<dbReference type="SUPFAM" id="SSF55729">
    <property type="entry name" value="Acyl-CoA N-acyltransferases (Nat)"/>
    <property type="match status" value="1"/>
</dbReference>
<dbReference type="CDD" id="cd07986">
    <property type="entry name" value="LPLAT_ACT14924-like"/>
    <property type="match status" value="1"/>
</dbReference>
<evidence type="ECO:0000313" key="8">
    <source>
        <dbReference type="Proteomes" id="UP000245535"/>
    </source>
</evidence>
<comment type="pathway">
    <text evidence="1">Lipid metabolism.</text>
</comment>
<keyword evidence="8" id="KW-1185">Reference proteome</keyword>
<evidence type="ECO:0000313" key="7">
    <source>
        <dbReference type="EMBL" id="PWJ44298.1"/>
    </source>
</evidence>
<dbReference type="EMBL" id="QGDO01000001">
    <property type="protein sequence ID" value="PWJ44298.1"/>
    <property type="molecule type" value="Genomic_DNA"/>
</dbReference>
<gene>
    <name evidence="7" type="ORF">BC781_101648</name>
</gene>
<feature type="domain" description="Phospholipid/glycerol acyltransferase" evidence="6">
    <location>
        <begin position="88"/>
        <end position="207"/>
    </location>
</feature>